<accession>A0A7X0D4N8</accession>
<dbReference type="AlphaFoldDB" id="A0A7X0D4N8"/>
<dbReference type="Pfam" id="PF04149">
    <property type="entry name" value="DUF397"/>
    <property type="match status" value="1"/>
</dbReference>
<proteinExistence type="predicted"/>
<protein>
    <recommendedName>
        <fullName evidence="1">DUF397 domain-containing protein</fullName>
    </recommendedName>
</protein>
<keyword evidence="3" id="KW-1185">Reference proteome</keyword>
<evidence type="ECO:0000259" key="1">
    <source>
        <dbReference type="Pfam" id="PF04149"/>
    </source>
</evidence>
<feature type="domain" description="DUF397" evidence="1">
    <location>
        <begin position="4"/>
        <end position="57"/>
    </location>
</feature>
<dbReference type="RefSeq" id="WP_184074658.1">
    <property type="nucleotide sequence ID" value="NZ_JACHDS010000001.1"/>
</dbReference>
<comment type="caution">
    <text evidence="2">The sequence shown here is derived from an EMBL/GenBank/DDBJ whole genome shotgun (WGS) entry which is preliminary data.</text>
</comment>
<sequence>MDMLNWVKSSYSGGANPDCVEVARCPEEAYVRDTQNRQFGHLAVSAQEWAAFLSGVRADRM</sequence>
<dbReference type="Proteomes" id="UP000546642">
    <property type="component" value="Unassembled WGS sequence"/>
</dbReference>
<organism evidence="2 3">
    <name type="scientific">Nocardiopsis mwathae</name>
    <dbReference type="NCBI Taxonomy" id="1472723"/>
    <lineage>
        <taxon>Bacteria</taxon>
        <taxon>Bacillati</taxon>
        <taxon>Actinomycetota</taxon>
        <taxon>Actinomycetes</taxon>
        <taxon>Streptosporangiales</taxon>
        <taxon>Nocardiopsidaceae</taxon>
        <taxon>Nocardiopsis</taxon>
    </lineage>
</organism>
<evidence type="ECO:0000313" key="3">
    <source>
        <dbReference type="Proteomes" id="UP000546642"/>
    </source>
</evidence>
<gene>
    <name evidence="2" type="ORF">HNR23_001438</name>
</gene>
<reference evidence="2 3" key="1">
    <citation type="submission" date="2020-08" db="EMBL/GenBank/DDBJ databases">
        <title>Sequencing the genomes of 1000 actinobacteria strains.</title>
        <authorList>
            <person name="Klenk H.-P."/>
        </authorList>
    </citation>
    <scope>NUCLEOTIDE SEQUENCE [LARGE SCALE GENOMIC DNA]</scope>
    <source>
        <strain evidence="2 3">DSM 46659</strain>
    </source>
</reference>
<dbReference type="InterPro" id="IPR007278">
    <property type="entry name" value="DUF397"/>
</dbReference>
<evidence type="ECO:0000313" key="2">
    <source>
        <dbReference type="EMBL" id="MBB6171378.1"/>
    </source>
</evidence>
<dbReference type="EMBL" id="JACHDS010000001">
    <property type="protein sequence ID" value="MBB6171378.1"/>
    <property type="molecule type" value="Genomic_DNA"/>
</dbReference>
<name>A0A7X0D4N8_9ACTN</name>